<proteinExistence type="predicted"/>
<keyword evidence="1" id="KW-0732">Signal</keyword>
<name>A0AAV5TAV6_9BILA</name>
<dbReference type="PANTHER" id="PTHR35180">
    <property type="entry name" value="PROTEIN CBG06219"/>
    <property type="match status" value="1"/>
</dbReference>
<dbReference type="PANTHER" id="PTHR35180:SF4">
    <property type="entry name" value="PROTEIN CBG06219"/>
    <property type="match status" value="1"/>
</dbReference>
<feature type="chain" id="PRO_5043831652" evidence="1">
    <location>
        <begin position="25"/>
        <end position="110"/>
    </location>
</feature>
<feature type="non-terminal residue" evidence="2">
    <location>
        <position position="1"/>
    </location>
</feature>
<dbReference type="AlphaFoldDB" id="A0AAV5TAV6"/>
<sequence length="110" mass="12826">FSPLSCGRMLFFLLFLLSSNLVSSFNPHSLTNPLKHVDKRYDWSFTKDFNGWKRTCEWFGDAPIWCNKDCPEGYQEVDRQSRVLENPNCKEDPHFGNPCDIGTNARCCKR</sequence>
<dbReference type="EMBL" id="BTSX01000003">
    <property type="protein sequence ID" value="GMS89799.1"/>
    <property type="molecule type" value="Genomic_DNA"/>
</dbReference>
<evidence type="ECO:0000256" key="1">
    <source>
        <dbReference type="SAM" id="SignalP"/>
    </source>
</evidence>
<comment type="caution">
    <text evidence="2">The sequence shown here is derived from an EMBL/GenBank/DDBJ whole genome shotgun (WGS) entry which is preliminary data.</text>
</comment>
<feature type="signal peptide" evidence="1">
    <location>
        <begin position="1"/>
        <end position="24"/>
    </location>
</feature>
<keyword evidence="3" id="KW-1185">Reference proteome</keyword>
<accession>A0AAV5TAV6</accession>
<protein>
    <submittedName>
        <fullName evidence="2">Uncharacterized protein</fullName>
    </submittedName>
</protein>
<evidence type="ECO:0000313" key="3">
    <source>
        <dbReference type="Proteomes" id="UP001432027"/>
    </source>
</evidence>
<reference evidence="2" key="1">
    <citation type="submission" date="2023-10" db="EMBL/GenBank/DDBJ databases">
        <title>Genome assembly of Pristionchus species.</title>
        <authorList>
            <person name="Yoshida K."/>
            <person name="Sommer R.J."/>
        </authorList>
    </citation>
    <scope>NUCLEOTIDE SEQUENCE</scope>
    <source>
        <strain evidence="2">RS0144</strain>
    </source>
</reference>
<dbReference type="Proteomes" id="UP001432027">
    <property type="component" value="Unassembled WGS sequence"/>
</dbReference>
<gene>
    <name evidence="2" type="ORF">PENTCL1PPCAC_11974</name>
</gene>
<evidence type="ECO:0000313" key="2">
    <source>
        <dbReference type="EMBL" id="GMS89799.1"/>
    </source>
</evidence>
<organism evidence="2 3">
    <name type="scientific">Pristionchus entomophagus</name>
    <dbReference type="NCBI Taxonomy" id="358040"/>
    <lineage>
        <taxon>Eukaryota</taxon>
        <taxon>Metazoa</taxon>
        <taxon>Ecdysozoa</taxon>
        <taxon>Nematoda</taxon>
        <taxon>Chromadorea</taxon>
        <taxon>Rhabditida</taxon>
        <taxon>Rhabditina</taxon>
        <taxon>Diplogasteromorpha</taxon>
        <taxon>Diplogasteroidea</taxon>
        <taxon>Neodiplogasteridae</taxon>
        <taxon>Pristionchus</taxon>
    </lineage>
</organism>